<dbReference type="AlphaFoldDB" id="A0A0C2YQC6"/>
<gene>
    <name evidence="2" type="ORF">M413DRAFT_18303</name>
</gene>
<reference evidence="2 3" key="1">
    <citation type="submission" date="2014-04" db="EMBL/GenBank/DDBJ databases">
        <authorList>
            <consortium name="DOE Joint Genome Institute"/>
            <person name="Kuo A."/>
            <person name="Gay G."/>
            <person name="Dore J."/>
            <person name="Kohler A."/>
            <person name="Nagy L.G."/>
            <person name="Floudas D."/>
            <person name="Copeland A."/>
            <person name="Barry K.W."/>
            <person name="Cichocki N."/>
            <person name="Veneault-Fourrey C."/>
            <person name="LaButti K."/>
            <person name="Lindquist E.A."/>
            <person name="Lipzen A."/>
            <person name="Lundell T."/>
            <person name="Morin E."/>
            <person name="Murat C."/>
            <person name="Sun H."/>
            <person name="Tunlid A."/>
            <person name="Henrissat B."/>
            <person name="Grigoriev I.V."/>
            <person name="Hibbett D.S."/>
            <person name="Martin F."/>
            <person name="Nordberg H.P."/>
            <person name="Cantor M.N."/>
            <person name="Hua S.X."/>
        </authorList>
    </citation>
    <scope>NUCLEOTIDE SEQUENCE [LARGE SCALE GENOMIC DNA]</scope>
    <source>
        <strain evidence="3">h7</strain>
    </source>
</reference>
<sequence>MDRICDEILQLIFYELIDPSPLTLVSQRFHHFSQDPYVRAHYFLVHYGPMEAMYHALGRGKVLSDRVLDILLSSGAHLSRYLIQVAMHHYFYTQTHFIKTSWVKNIPLRVFAYFLKLSEDRYGEIPRGKGEDDGSIFTTFLKESRLPPQMKSVTWETIKSLMDTYNFIPFCNRDPIMSQFPLALAIEPRLLPCAIANGFSMDYKYRDFVFRKMFERPTLSSEARAEDIADNVRELCKLDPAMFVSRTVAAEVCMEAKSNDIGYAALKLLDKSGHLRFELSVLVEDLLQTFLSTRSICSVSTGDNLLHLFTDFPSNHAAVRLVVLVVVFLSADNLYLTHSAIRTKLETLGVTPITRRDLFNVLVNPFIERYNSVISFARQEVIVNEDGMKGMNVAEIESLVEEVASRCLEIACKGKLLKSLSEEFPSINSLITRLVLRKFQIYLEDLPGWDPKTYLFPPYTASLCHDFTRYGVGEVHTIDNLVSEQSEEAVILELTDVTKNEADVMDGKLVVQVTSSPEPDAPSALGEISQETLTTMIRHDEATPARSRRMRIQYSYGVSDISSKFRYPQDPLHVGKWIRSCYGSRSAVTAVFMTHAVINDNCSMLHSYLMCSEPSQLRRASGHVPVTLKHFEVLAHLGRAPNFYLWNEVETGVNFYRDEHDYISKTDAEKFLLARGRIKVEAPREGSLLRTLSSSDRGKKRPRRSAAITVQSYAVPDSDDEAIAEDESKDQEERKVQHESNLQLWVKHLGQLLKEETRKYNVLKKQIEKSSDPDARVRLQKNDFLKFLTTKLRTLRKIEQEHRLKDHHLELVDEYSDDEEDDDYTTRRTKRRKPVFV</sequence>
<dbReference type="OrthoDB" id="270318at2759"/>
<dbReference type="EMBL" id="KN831776">
    <property type="protein sequence ID" value="KIM43202.1"/>
    <property type="molecule type" value="Genomic_DNA"/>
</dbReference>
<evidence type="ECO:0000313" key="2">
    <source>
        <dbReference type="EMBL" id="KIM43202.1"/>
    </source>
</evidence>
<accession>A0A0C2YQC6</accession>
<dbReference type="Proteomes" id="UP000053424">
    <property type="component" value="Unassembled WGS sequence"/>
</dbReference>
<feature type="compositionally biased region" description="Basic residues" evidence="1">
    <location>
        <begin position="827"/>
        <end position="837"/>
    </location>
</feature>
<evidence type="ECO:0000313" key="3">
    <source>
        <dbReference type="Proteomes" id="UP000053424"/>
    </source>
</evidence>
<proteinExistence type="predicted"/>
<protein>
    <submittedName>
        <fullName evidence="2">Uncharacterized protein</fullName>
    </submittedName>
</protein>
<feature type="region of interest" description="Disordered" evidence="1">
    <location>
        <begin position="815"/>
        <end position="837"/>
    </location>
</feature>
<dbReference type="STRING" id="686832.A0A0C2YQC6"/>
<reference evidence="3" key="2">
    <citation type="submission" date="2015-01" db="EMBL/GenBank/DDBJ databases">
        <title>Evolutionary Origins and Diversification of the Mycorrhizal Mutualists.</title>
        <authorList>
            <consortium name="DOE Joint Genome Institute"/>
            <consortium name="Mycorrhizal Genomics Consortium"/>
            <person name="Kohler A."/>
            <person name="Kuo A."/>
            <person name="Nagy L.G."/>
            <person name="Floudas D."/>
            <person name="Copeland A."/>
            <person name="Barry K.W."/>
            <person name="Cichocki N."/>
            <person name="Veneault-Fourrey C."/>
            <person name="LaButti K."/>
            <person name="Lindquist E.A."/>
            <person name="Lipzen A."/>
            <person name="Lundell T."/>
            <person name="Morin E."/>
            <person name="Murat C."/>
            <person name="Riley R."/>
            <person name="Ohm R."/>
            <person name="Sun H."/>
            <person name="Tunlid A."/>
            <person name="Henrissat B."/>
            <person name="Grigoriev I.V."/>
            <person name="Hibbett D.S."/>
            <person name="Martin F."/>
        </authorList>
    </citation>
    <scope>NUCLEOTIDE SEQUENCE [LARGE SCALE GENOMIC DNA]</scope>
    <source>
        <strain evidence="3">h7</strain>
    </source>
</reference>
<dbReference type="HOGENOM" id="CLU_021749_0_0_1"/>
<evidence type="ECO:0000256" key="1">
    <source>
        <dbReference type="SAM" id="MobiDB-lite"/>
    </source>
</evidence>
<name>A0A0C2YQC6_HEBCY</name>
<keyword evidence="3" id="KW-1185">Reference proteome</keyword>
<organism evidence="2 3">
    <name type="scientific">Hebeloma cylindrosporum</name>
    <dbReference type="NCBI Taxonomy" id="76867"/>
    <lineage>
        <taxon>Eukaryota</taxon>
        <taxon>Fungi</taxon>
        <taxon>Dikarya</taxon>
        <taxon>Basidiomycota</taxon>
        <taxon>Agaricomycotina</taxon>
        <taxon>Agaricomycetes</taxon>
        <taxon>Agaricomycetidae</taxon>
        <taxon>Agaricales</taxon>
        <taxon>Agaricineae</taxon>
        <taxon>Hymenogastraceae</taxon>
        <taxon>Hebeloma</taxon>
    </lineage>
</organism>